<reference evidence="3" key="1">
    <citation type="submission" date="2020-11" db="EMBL/GenBank/DDBJ databases">
        <authorList>
            <person name="Kim M.K."/>
        </authorList>
    </citation>
    <scope>NUCLEOTIDE SEQUENCE</scope>
    <source>
        <strain evidence="3">BT350</strain>
    </source>
</reference>
<protein>
    <submittedName>
        <fullName evidence="3">NTP transferase domain-containing protein</fullName>
    </submittedName>
</protein>
<dbReference type="AlphaFoldDB" id="A0A931FNT2"/>
<evidence type="ECO:0000313" key="4">
    <source>
        <dbReference type="Proteomes" id="UP000599312"/>
    </source>
</evidence>
<evidence type="ECO:0000256" key="1">
    <source>
        <dbReference type="ARBA" id="ARBA00022842"/>
    </source>
</evidence>
<dbReference type="SUPFAM" id="SSF53448">
    <property type="entry name" value="Nucleotide-diphospho-sugar transferases"/>
    <property type="match status" value="1"/>
</dbReference>
<keyword evidence="4" id="KW-1185">Reference proteome</keyword>
<comment type="caution">
    <text evidence="3">The sequence shown here is derived from an EMBL/GenBank/DDBJ whole genome shotgun (WGS) entry which is preliminary data.</text>
</comment>
<accession>A0A931FNT2</accession>
<organism evidence="3 4">
    <name type="scientific">Microvirga alba</name>
    <dbReference type="NCBI Taxonomy" id="2791025"/>
    <lineage>
        <taxon>Bacteria</taxon>
        <taxon>Pseudomonadati</taxon>
        <taxon>Pseudomonadota</taxon>
        <taxon>Alphaproteobacteria</taxon>
        <taxon>Hyphomicrobiales</taxon>
        <taxon>Methylobacteriaceae</taxon>
        <taxon>Microvirga</taxon>
    </lineage>
</organism>
<proteinExistence type="predicted"/>
<dbReference type="Gene3D" id="3.90.550.10">
    <property type="entry name" value="Spore Coat Polysaccharide Biosynthesis Protein SpsA, Chain A"/>
    <property type="match status" value="1"/>
</dbReference>
<dbReference type="Proteomes" id="UP000599312">
    <property type="component" value="Unassembled WGS sequence"/>
</dbReference>
<keyword evidence="1" id="KW-0460">Magnesium</keyword>
<dbReference type="InterPro" id="IPR029044">
    <property type="entry name" value="Nucleotide-diphossugar_trans"/>
</dbReference>
<dbReference type="Pfam" id="PF12804">
    <property type="entry name" value="NTP_transf_3"/>
    <property type="match status" value="1"/>
</dbReference>
<evidence type="ECO:0000259" key="2">
    <source>
        <dbReference type="Pfam" id="PF12804"/>
    </source>
</evidence>
<gene>
    <name evidence="3" type="ORF">I2H38_04690</name>
</gene>
<dbReference type="EMBL" id="JADQDO010000002">
    <property type="protein sequence ID" value="MBF9232672.1"/>
    <property type="molecule type" value="Genomic_DNA"/>
</dbReference>
<name>A0A931FNT2_9HYPH</name>
<dbReference type="InterPro" id="IPR025877">
    <property type="entry name" value="MobA-like_NTP_Trfase"/>
</dbReference>
<keyword evidence="3" id="KW-0808">Transferase</keyword>
<evidence type="ECO:0000313" key="3">
    <source>
        <dbReference type="EMBL" id="MBF9232672.1"/>
    </source>
</evidence>
<dbReference type="GO" id="GO:0016779">
    <property type="term" value="F:nucleotidyltransferase activity"/>
    <property type="evidence" value="ECO:0007669"/>
    <property type="project" value="UniProtKB-ARBA"/>
</dbReference>
<dbReference type="RefSeq" id="WP_196270679.1">
    <property type="nucleotide sequence ID" value="NZ_JADQDO010000002.1"/>
</dbReference>
<feature type="domain" description="MobA-like NTP transferase" evidence="2">
    <location>
        <begin position="6"/>
        <end position="66"/>
    </location>
</feature>
<sequence>MHEFHALVLAAGEGSRFGGRKLLAPWGRGISLDGALEAAFAAPVESVVPTTHDGLAGDVGVKRVLDQLGPALALIPSDDPGVHLDVDVVSDLSAVA</sequence>